<dbReference type="AlphaFoldDB" id="A0A087UGJ7"/>
<feature type="repeat" description="MBT" evidence="2">
    <location>
        <begin position="1"/>
        <end position="65"/>
    </location>
</feature>
<dbReference type="Pfam" id="PF02820">
    <property type="entry name" value="MBT"/>
    <property type="match status" value="2"/>
</dbReference>
<dbReference type="GO" id="GO:0042393">
    <property type="term" value="F:histone binding"/>
    <property type="evidence" value="ECO:0007669"/>
    <property type="project" value="TreeGrafter"/>
</dbReference>
<name>A0A087UGJ7_STEMI</name>
<reference evidence="3 4" key="1">
    <citation type="submission" date="2013-11" db="EMBL/GenBank/DDBJ databases">
        <title>Genome sequencing of Stegodyphus mimosarum.</title>
        <authorList>
            <person name="Bechsgaard J."/>
        </authorList>
    </citation>
    <scope>NUCLEOTIDE SEQUENCE [LARGE SCALE GENOMIC DNA]</scope>
</reference>
<dbReference type="EMBL" id="KK119712">
    <property type="protein sequence ID" value="KFM76486.1"/>
    <property type="molecule type" value="Genomic_DNA"/>
</dbReference>
<feature type="repeat" description="MBT" evidence="2">
    <location>
        <begin position="74"/>
        <end position="168"/>
    </location>
</feature>
<evidence type="ECO:0000256" key="1">
    <source>
        <dbReference type="ARBA" id="ARBA00022737"/>
    </source>
</evidence>
<dbReference type="PROSITE" id="PS51079">
    <property type="entry name" value="MBT"/>
    <property type="match status" value="2"/>
</dbReference>
<feature type="non-terminal residue" evidence="3">
    <location>
        <position position="168"/>
    </location>
</feature>
<protein>
    <submittedName>
        <fullName evidence="3">Lethal(3)malignant brain tumor-like protein 1</fullName>
    </submittedName>
</protein>
<sequence length="168" mass="19308">MKLEAVDKKNSSLVCVATITDVMDNRFLIHFDGWEDVYDYWADPSSPHLHPVNWCKDNGRVLTPPKEVKDAASFNWTKYLADTRSTAVAPRAFKQCPPNEFKVGMKLEAVDRRNPILIRVATIADRNDHSLLIHFDGWSTVYDYWVDDNNPDIHPINWCSKTGHPLEP</sequence>
<dbReference type="STRING" id="407821.A0A087UGJ7"/>
<dbReference type="InterPro" id="IPR004092">
    <property type="entry name" value="Mbt"/>
</dbReference>
<dbReference type="InterPro" id="IPR050548">
    <property type="entry name" value="PcG_chromatin_remod_factors"/>
</dbReference>
<dbReference type="GO" id="GO:0005634">
    <property type="term" value="C:nucleus"/>
    <property type="evidence" value="ECO:0007669"/>
    <property type="project" value="InterPro"/>
</dbReference>
<evidence type="ECO:0000256" key="2">
    <source>
        <dbReference type="PROSITE-ProRule" id="PRU00459"/>
    </source>
</evidence>
<dbReference type="SUPFAM" id="SSF63748">
    <property type="entry name" value="Tudor/PWWP/MBT"/>
    <property type="match status" value="2"/>
</dbReference>
<dbReference type="OrthoDB" id="6421009at2759"/>
<keyword evidence="4" id="KW-1185">Reference proteome</keyword>
<gene>
    <name evidence="3" type="ORF">X975_20840</name>
</gene>
<dbReference type="OMA" id="WCESNSE"/>
<dbReference type="PANTHER" id="PTHR12247">
    <property type="entry name" value="POLYCOMB GROUP PROTEIN"/>
    <property type="match status" value="1"/>
</dbReference>
<keyword evidence="1" id="KW-0677">Repeat</keyword>
<dbReference type="SMART" id="SM00561">
    <property type="entry name" value="MBT"/>
    <property type="match status" value="2"/>
</dbReference>
<dbReference type="PANTHER" id="PTHR12247:SF131">
    <property type="entry name" value="LD05287P"/>
    <property type="match status" value="1"/>
</dbReference>
<dbReference type="GO" id="GO:0045892">
    <property type="term" value="P:negative regulation of DNA-templated transcription"/>
    <property type="evidence" value="ECO:0007669"/>
    <property type="project" value="TreeGrafter"/>
</dbReference>
<proteinExistence type="predicted"/>
<dbReference type="Proteomes" id="UP000054359">
    <property type="component" value="Unassembled WGS sequence"/>
</dbReference>
<dbReference type="Gene3D" id="2.30.30.140">
    <property type="match status" value="2"/>
</dbReference>
<dbReference type="GO" id="GO:0003682">
    <property type="term" value="F:chromatin binding"/>
    <property type="evidence" value="ECO:0007669"/>
    <property type="project" value="TreeGrafter"/>
</dbReference>
<organism evidence="3 4">
    <name type="scientific">Stegodyphus mimosarum</name>
    <name type="common">African social velvet spider</name>
    <dbReference type="NCBI Taxonomy" id="407821"/>
    <lineage>
        <taxon>Eukaryota</taxon>
        <taxon>Metazoa</taxon>
        <taxon>Ecdysozoa</taxon>
        <taxon>Arthropoda</taxon>
        <taxon>Chelicerata</taxon>
        <taxon>Arachnida</taxon>
        <taxon>Araneae</taxon>
        <taxon>Araneomorphae</taxon>
        <taxon>Entelegynae</taxon>
        <taxon>Eresoidea</taxon>
        <taxon>Eresidae</taxon>
        <taxon>Stegodyphus</taxon>
    </lineage>
</organism>
<dbReference type="CDD" id="cd20103">
    <property type="entry name" value="MBT_L3MBTL1-like_rpt3"/>
    <property type="match status" value="1"/>
</dbReference>
<evidence type="ECO:0000313" key="3">
    <source>
        <dbReference type="EMBL" id="KFM76486.1"/>
    </source>
</evidence>
<accession>A0A087UGJ7</accession>
<dbReference type="CDD" id="cd20102">
    <property type="entry name" value="MBT_L3MBTL1-like_rpt2"/>
    <property type="match status" value="1"/>
</dbReference>
<evidence type="ECO:0000313" key="4">
    <source>
        <dbReference type="Proteomes" id="UP000054359"/>
    </source>
</evidence>